<dbReference type="UniPathway" id="UPA00251">
    <property type="reaction ID" value="UER00324"/>
</dbReference>
<keyword evidence="1 2" id="KW-0472">Membrane</keyword>
<comment type="catalytic activity">
    <reaction evidence="1">
        <text>protoporphyrinogen IX + 3 A = protoporphyrin IX + 3 AH2</text>
        <dbReference type="Rhea" id="RHEA:62000"/>
        <dbReference type="ChEBI" id="CHEBI:13193"/>
        <dbReference type="ChEBI" id="CHEBI:17499"/>
        <dbReference type="ChEBI" id="CHEBI:57306"/>
        <dbReference type="ChEBI" id="CHEBI:57307"/>
    </reaction>
</comment>
<comment type="caution">
    <text evidence="3">The sequence shown here is derived from an EMBL/GenBank/DDBJ whole genome shotgun (WGS) entry which is preliminary data.</text>
</comment>
<dbReference type="GO" id="GO:0005886">
    <property type="term" value="C:plasma membrane"/>
    <property type="evidence" value="ECO:0007669"/>
    <property type="project" value="UniProtKB-UniRule"/>
</dbReference>
<evidence type="ECO:0000313" key="4">
    <source>
        <dbReference type="Proteomes" id="UP000249364"/>
    </source>
</evidence>
<sequence>MIAALKAAHIIALSIWCAGLIVLPIILHVYGRRPENRTQAGFAEFRWLTHYSYTGVITPAAVIAVTFGTILIFALEVLEAWMLAKLVAVSGMVLLHAWMGHVIVEAGEGQGAYRTPMAGLSLLALVPLMGLVLWLVLAKPALEDFIALMPAILQEPRGNQIPARFDPL</sequence>
<dbReference type="PIRSF" id="PIRSF004638">
    <property type="entry name" value="UCP004638"/>
    <property type="match status" value="1"/>
</dbReference>
<organism evidence="3 4">
    <name type="scientific">Roseinatronobacter thiooxidans</name>
    <dbReference type="NCBI Taxonomy" id="121821"/>
    <lineage>
        <taxon>Bacteria</taxon>
        <taxon>Pseudomonadati</taxon>
        <taxon>Pseudomonadota</taxon>
        <taxon>Alphaproteobacteria</taxon>
        <taxon>Rhodobacterales</taxon>
        <taxon>Paracoccaceae</taxon>
        <taxon>Roseinatronobacter</taxon>
    </lineage>
</organism>
<comment type="cofactor">
    <cofactor evidence="1">
        <name>heme b</name>
        <dbReference type="ChEBI" id="CHEBI:60344"/>
    </cofactor>
    <text evidence="1">Binds 1 heme b (iron(II)-protoporphyrin IX) group per subunit.</text>
</comment>
<comment type="similarity">
    <text evidence="1">Belongs to the HemJ family.</text>
</comment>
<keyword evidence="1" id="KW-0479">Metal-binding</keyword>
<accession>A0A2W7QJI2</accession>
<feature type="transmembrane region" description="Helical" evidence="2">
    <location>
        <begin position="82"/>
        <end position="104"/>
    </location>
</feature>
<dbReference type="AlphaFoldDB" id="A0A2W7QJI2"/>
<comment type="pathway">
    <text evidence="1">Porphyrin-containing compound metabolism; protoporphyrin-IX biosynthesis; protoporphyrin-IX from protoporphyrinogen-IX: step 1/1.</text>
</comment>
<comment type="function">
    <text evidence="1">Catalyzes the oxidation of protoporphyrinogen IX to protoporphyrin IX.</text>
</comment>
<dbReference type="GO" id="GO:0006782">
    <property type="term" value="P:protoporphyrinogen IX biosynthetic process"/>
    <property type="evidence" value="ECO:0007669"/>
    <property type="project" value="UniProtKB-UniRule"/>
</dbReference>
<reference evidence="3 4" key="1">
    <citation type="submission" date="2018-06" db="EMBL/GenBank/DDBJ databases">
        <title>Genomic Encyclopedia of Archaeal and Bacterial Type Strains, Phase II (KMG-II): from individual species to whole genera.</title>
        <authorList>
            <person name="Goeker M."/>
        </authorList>
    </citation>
    <scope>NUCLEOTIDE SEQUENCE [LARGE SCALE GENOMIC DNA]</scope>
    <source>
        <strain evidence="3 4">DSM 13087</strain>
    </source>
</reference>
<evidence type="ECO:0000256" key="1">
    <source>
        <dbReference type="PIRNR" id="PIRNR004638"/>
    </source>
</evidence>
<dbReference type="EMBL" id="QKZQ01000004">
    <property type="protein sequence ID" value="PZX46110.1"/>
    <property type="molecule type" value="Genomic_DNA"/>
</dbReference>
<keyword evidence="2" id="KW-1133">Transmembrane helix</keyword>
<gene>
    <name evidence="3" type="ORF">LY56_01080</name>
</gene>
<feature type="transmembrane region" description="Helical" evidence="2">
    <location>
        <begin position="116"/>
        <end position="137"/>
    </location>
</feature>
<keyword evidence="1" id="KW-0408">Iron</keyword>
<dbReference type="Proteomes" id="UP000249364">
    <property type="component" value="Unassembled WGS sequence"/>
</dbReference>
<keyword evidence="1" id="KW-1003">Cell membrane</keyword>
<dbReference type="OrthoDB" id="7570050at2"/>
<dbReference type="Pfam" id="PF03653">
    <property type="entry name" value="UPF0093"/>
    <property type="match status" value="1"/>
</dbReference>
<name>A0A2W7QJI2_9RHOB</name>
<protein>
    <recommendedName>
        <fullName evidence="1">Protoporphyrinogen IX oxidase</fullName>
        <ecNumber evidence="1">1.3.99.-</ecNumber>
    </recommendedName>
</protein>
<evidence type="ECO:0000313" key="3">
    <source>
        <dbReference type="EMBL" id="PZX46110.1"/>
    </source>
</evidence>
<keyword evidence="4" id="KW-1185">Reference proteome</keyword>
<proteinExistence type="inferred from homology"/>
<evidence type="ECO:0000256" key="2">
    <source>
        <dbReference type="SAM" id="Phobius"/>
    </source>
</evidence>
<dbReference type="EC" id="1.3.99.-" evidence="1"/>
<keyword evidence="1" id="KW-0349">Heme</keyword>
<dbReference type="InterPro" id="IPR005265">
    <property type="entry name" value="HemJ-like"/>
</dbReference>
<dbReference type="RefSeq" id="WP_071468703.1">
    <property type="nucleotide sequence ID" value="NZ_MEHT01000007.1"/>
</dbReference>
<feature type="transmembrane region" description="Helical" evidence="2">
    <location>
        <begin position="51"/>
        <end position="75"/>
    </location>
</feature>
<dbReference type="GO" id="GO:0046872">
    <property type="term" value="F:metal ion binding"/>
    <property type="evidence" value="ECO:0007669"/>
    <property type="project" value="UniProtKB-UniRule"/>
</dbReference>
<keyword evidence="2" id="KW-0812">Transmembrane</keyword>
<feature type="transmembrane region" description="Helical" evidence="2">
    <location>
        <begin position="7"/>
        <end position="31"/>
    </location>
</feature>
<dbReference type="STRING" id="121821.GCA_001870675_02004"/>
<dbReference type="GO" id="GO:0070818">
    <property type="term" value="F:protoporphyrinogen oxidase activity"/>
    <property type="evidence" value="ECO:0007669"/>
    <property type="project" value="UniProtKB-UniRule"/>
</dbReference>